<dbReference type="PANTHER" id="PTHR18968:SF9">
    <property type="entry name" value="3D-(3,5_4)-TRIHYDROXYCYCLOHEXANE-1,2-DIONE HYDROLASE"/>
    <property type="match status" value="1"/>
</dbReference>
<proteinExistence type="inferred from homology"/>
<dbReference type="AlphaFoldDB" id="A0A660L513"/>
<dbReference type="Gene3D" id="3.40.50.970">
    <property type="match status" value="1"/>
</dbReference>
<keyword evidence="4" id="KW-1185">Reference proteome</keyword>
<dbReference type="GO" id="GO:0005948">
    <property type="term" value="C:acetolactate synthase complex"/>
    <property type="evidence" value="ECO:0007669"/>
    <property type="project" value="TreeGrafter"/>
</dbReference>
<feature type="domain" description="Thiamine pyrophosphate enzyme TPP-binding" evidence="2">
    <location>
        <begin position="2"/>
        <end position="104"/>
    </location>
</feature>
<protein>
    <submittedName>
        <fullName evidence="3">Thiamine pyrophosphate-dependent enzyme</fullName>
    </submittedName>
</protein>
<organism evidence="3 4">
    <name type="scientific">Solirubrobacter pauli</name>
    <dbReference type="NCBI Taxonomy" id="166793"/>
    <lineage>
        <taxon>Bacteria</taxon>
        <taxon>Bacillati</taxon>
        <taxon>Actinomycetota</taxon>
        <taxon>Thermoleophilia</taxon>
        <taxon>Solirubrobacterales</taxon>
        <taxon>Solirubrobacteraceae</taxon>
        <taxon>Solirubrobacter</taxon>
    </lineage>
</organism>
<dbReference type="EMBL" id="RBIL01000002">
    <property type="protein sequence ID" value="RKQ87013.1"/>
    <property type="molecule type" value="Genomic_DNA"/>
</dbReference>
<dbReference type="InterPro" id="IPR011766">
    <property type="entry name" value="TPP_enzyme_TPP-bd"/>
</dbReference>
<dbReference type="GO" id="GO:0030976">
    <property type="term" value="F:thiamine pyrophosphate binding"/>
    <property type="evidence" value="ECO:0007669"/>
    <property type="project" value="InterPro"/>
</dbReference>
<dbReference type="GO" id="GO:0000287">
    <property type="term" value="F:magnesium ion binding"/>
    <property type="evidence" value="ECO:0007669"/>
    <property type="project" value="UniProtKB-ARBA"/>
</dbReference>
<dbReference type="Proteomes" id="UP000278962">
    <property type="component" value="Unassembled WGS sequence"/>
</dbReference>
<evidence type="ECO:0000313" key="3">
    <source>
        <dbReference type="EMBL" id="RKQ87013.1"/>
    </source>
</evidence>
<accession>A0A660L513</accession>
<evidence type="ECO:0000313" key="4">
    <source>
        <dbReference type="Proteomes" id="UP000278962"/>
    </source>
</evidence>
<dbReference type="GO" id="GO:0050660">
    <property type="term" value="F:flavin adenine dinucleotide binding"/>
    <property type="evidence" value="ECO:0007669"/>
    <property type="project" value="TreeGrafter"/>
</dbReference>
<dbReference type="GO" id="GO:0009099">
    <property type="term" value="P:L-valine biosynthetic process"/>
    <property type="evidence" value="ECO:0007669"/>
    <property type="project" value="TreeGrafter"/>
</dbReference>
<dbReference type="InterPro" id="IPR029061">
    <property type="entry name" value="THDP-binding"/>
</dbReference>
<evidence type="ECO:0000259" key="2">
    <source>
        <dbReference type="Pfam" id="PF02775"/>
    </source>
</evidence>
<dbReference type="PANTHER" id="PTHR18968">
    <property type="entry name" value="THIAMINE PYROPHOSPHATE ENZYMES"/>
    <property type="match status" value="1"/>
</dbReference>
<dbReference type="SUPFAM" id="SSF52518">
    <property type="entry name" value="Thiamin diphosphate-binding fold (THDP-binding)"/>
    <property type="match status" value="1"/>
</dbReference>
<gene>
    <name evidence="3" type="ORF">C8N24_5033</name>
</gene>
<dbReference type="GO" id="GO:0003984">
    <property type="term" value="F:acetolactate synthase activity"/>
    <property type="evidence" value="ECO:0007669"/>
    <property type="project" value="TreeGrafter"/>
</dbReference>
<sequence>MIVGDGSLLMAPAELLTAVQADLKATVVVIDNAGYGSIDALAQDSVGVSVGNRFVDGGGHDLWVDIAQLATAFGCAGVLAEDATALARALDAARAGTETTVIHCPVADGEIPPSGAFWDLGLPETAADAAVRARVTAGIERRRASGQRPFV</sequence>
<comment type="similarity">
    <text evidence="1">Belongs to the TPP enzyme family.</text>
</comment>
<dbReference type="GO" id="GO:0009097">
    <property type="term" value="P:isoleucine biosynthetic process"/>
    <property type="evidence" value="ECO:0007669"/>
    <property type="project" value="TreeGrafter"/>
</dbReference>
<comment type="caution">
    <text evidence="3">The sequence shown here is derived from an EMBL/GenBank/DDBJ whole genome shotgun (WGS) entry which is preliminary data.</text>
</comment>
<dbReference type="Pfam" id="PF02775">
    <property type="entry name" value="TPP_enzyme_C"/>
    <property type="match status" value="1"/>
</dbReference>
<reference evidence="3 4" key="1">
    <citation type="submission" date="2018-10" db="EMBL/GenBank/DDBJ databases">
        <title>Genomic Encyclopedia of Archaeal and Bacterial Type Strains, Phase II (KMG-II): from individual species to whole genera.</title>
        <authorList>
            <person name="Goeker M."/>
        </authorList>
    </citation>
    <scope>NUCLEOTIDE SEQUENCE [LARGE SCALE GENOMIC DNA]</scope>
    <source>
        <strain evidence="3 4">DSM 14954</strain>
    </source>
</reference>
<evidence type="ECO:0000256" key="1">
    <source>
        <dbReference type="ARBA" id="ARBA00007812"/>
    </source>
</evidence>
<dbReference type="InterPro" id="IPR045229">
    <property type="entry name" value="TPP_enz"/>
</dbReference>
<name>A0A660L513_9ACTN</name>